<name>A0A6S6R6N9_9FIRM</name>
<reference evidence="1 2" key="1">
    <citation type="journal article" date="2016" name="Int. J. Syst. Evol. Microbiol.">
        <title>Descriptions of Anaerotaenia torta gen. nov., sp. nov. and Anaerocolumna cellulosilytica gen. nov., sp. nov. isolated from a methanogenic reactor of cattle waste.</title>
        <authorList>
            <person name="Uek A."/>
            <person name="Ohtaki Y."/>
            <person name="Kaku N."/>
            <person name="Ueki K."/>
        </authorList>
    </citation>
    <scope>NUCLEOTIDE SEQUENCE [LARGE SCALE GENOMIC DNA]</scope>
    <source>
        <strain evidence="1 2">SN021</strain>
    </source>
</reference>
<sequence>MVIYMKILVLTDEVWNDTLYPNNVLTNWLQGFPAVIANIYLAGGAPDNTCCQTYYQITDGMMIKSLFTKTTAGQTFRLPENKRQETLPSADSYPDDEGRVLTLIKNKLPMESLRLVREGIWLLGHYDITGLKDFVAGFQPDVIFSLRYASLKVLRFERLLLSLSKKPMFVFTGDDEYTLAQLSFSPCYWLRRTLIRKALKRNAEHYYKYYTLSEEQSSLYSKIFHIRTGVLSKCGSFETYKKKPVQKPLILVYAGRLYCHRYKTLLAIKEALKVINKNKVHMILNIYSRDKVSKKYLKLLDDNRNSYLHPPVSPAALKQIYYKADIALHVESFDIKNRLLTKYSFSTKIIDCLASSCAVLAICPKSHAGYDYLKKQDSAICVSSLHEIKGTLTKLCKKKSLVQEYQKKAWSCGQRNHQKYSIQQMLLEEMKKAGEFMS</sequence>
<dbReference type="Gene3D" id="3.40.50.2000">
    <property type="entry name" value="Glycogen Phosphorylase B"/>
    <property type="match status" value="1"/>
</dbReference>
<protein>
    <recommendedName>
        <fullName evidence="3">Glycosyl transferase family 1 domain-containing protein</fullName>
    </recommendedName>
</protein>
<dbReference type="SUPFAM" id="SSF53756">
    <property type="entry name" value="UDP-Glycosyltransferase/glycogen phosphorylase"/>
    <property type="match status" value="1"/>
</dbReference>
<evidence type="ECO:0000313" key="1">
    <source>
        <dbReference type="EMBL" id="BCJ94681.1"/>
    </source>
</evidence>
<evidence type="ECO:0000313" key="2">
    <source>
        <dbReference type="Proteomes" id="UP000515561"/>
    </source>
</evidence>
<dbReference type="EMBL" id="AP023367">
    <property type="protein sequence ID" value="BCJ94681.1"/>
    <property type="molecule type" value="Genomic_DNA"/>
</dbReference>
<proteinExistence type="predicted"/>
<dbReference type="KEGG" id="acel:acsn021_22500"/>
<gene>
    <name evidence="1" type="ORF">acsn021_22500</name>
</gene>
<evidence type="ECO:0008006" key="3">
    <source>
        <dbReference type="Google" id="ProtNLM"/>
    </source>
</evidence>
<dbReference type="Proteomes" id="UP000515561">
    <property type="component" value="Chromosome"/>
</dbReference>
<dbReference type="AlphaFoldDB" id="A0A6S6R6N9"/>
<organism evidence="1 2">
    <name type="scientific">Anaerocolumna cellulosilytica</name>
    <dbReference type="NCBI Taxonomy" id="433286"/>
    <lineage>
        <taxon>Bacteria</taxon>
        <taxon>Bacillati</taxon>
        <taxon>Bacillota</taxon>
        <taxon>Clostridia</taxon>
        <taxon>Lachnospirales</taxon>
        <taxon>Lachnospiraceae</taxon>
        <taxon>Anaerocolumna</taxon>
    </lineage>
</organism>
<accession>A0A6S6R6N9</accession>
<keyword evidence="2" id="KW-1185">Reference proteome</keyword>